<dbReference type="Pfam" id="PF00005">
    <property type="entry name" value="ABC_tran"/>
    <property type="match status" value="1"/>
</dbReference>
<accession>A0ABV2IZW5</accession>
<name>A0ABV2IZW5_9HYPH</name>
<dbReference type="RefSeq" id="WP_354555789.1">
    <property type="nucleotide sequence ID" value="NZ_JBEPMB010000001.1"/>
</dbReference>
<evidence type="ECO:0000256" key="2">
    <source>
        <dbReference type="ARBA" id="ARBA00022840"/>
    </source>
</evidence>
<sequence length="252" mass="26789">MSLEIRNMTVMRGGRKTLADVSLSLSGGGVTAVVGPNGAGKSTFLSALAGLLPHDGAITWKGAALDRRALAYMPQNTDMRSALTVLEVMLLGRLERLGVRVGEEDIADAMALLARFGLSDLASRTMPTLSGGQRQLVMLSQRLMRRPEVLIMDEPTSALDIRHQMEALGHIETYARESGALVLVALHDINLAARFCGQMLLFARGRLIGAGAHEDVLTATTIRGAYGVEAEFVASPAGHRVFIPTGLAPAGF</sequence>
<dbReference type="PANTHER" id="PTHR42794">
    <property type="entry name" value="HEMIN IMPORT ATP-BINDING PROTEIN HMUV"/>
    <property type="match status" value="1"/>
</dbReference>
<reference evidence="4 5" key="1">
    <citation type="submission" date="2024-06" db="EMBL/GenBank/DDBJ databases">
        <title>Genomic Encyclopedia of Type Strains, Phase IV (KMG-IV): sequencing the most valuable type-strain genomes for metagenomic binning, comparative biology and taxonomic classification.</title>
        <authorList>
            <person name="Goeker M."/>
        </authorList>
    </citation>
    <scope>NUCLEOTIDE SEQUENCE [LARGE SCALE GENOMIC DNA]</scope>
    <source>
        <strain evidence="4 5">DSM 29780</strain>
    </source>
</reference>
<keyword evidence="5" id="KW-1185">Reference proteome</keyword>
<dbReference type="InterPro" id="IPR003439">
    <property type="entry name" value="ABC_transporter-like_ATP-bd"/>
</dbReference>
<evidence type="ECO:0000313" key="5">
    <source>
        <dbReference type="Proteomes" id="UP001549047"/>
    </source>
</evidence>
<dbReference type="CDD" id="cd03214">
    <property type="entry name" value="ABC_Iron-Siderophores_B12_Hemin"/>
    <property type="match status" value="1"/>
</dbReference>
<dbReference type="PANTHER" id="PTHR42794:SF2">
    <property type="entry name" value="ABC TRANSPORTER ATP-BINDING PROTEIN"/>
    <property type="match status" value="1"/>
</dbReference>
<dbReference type="Proteomes" id="UP001549047">
    <property type="component" value="Unassembled WGS sequence"/>
</dbReference>
<proteinExistence type="predicted"/>
<evidence type="ECO:0000256" key="1">
    <source>
        <dbReference type="ARBA" id="ARBA00022741"/>
    </source>
</evidence>
<dbReference type="Gene3D" id="3.40.50.300">
    <property type="entry name" value="P-loop containing nucleotide triphosphate hydrolases"/>
    <property type="match status" value="1"/>
</dbReference>
<evidence type="ECO:0000259" key="3">
    <source>
        <dbReference type="PROSITE" id="PS50893"/>
    </source>
</evidence>
<protein>
    <submittedName>
        <fullName evidence="4">Iron complex transport system ATP-binding protein</fullName>
    </submittedName>
</protein>
<keyword evidence="1" id="KW-0547">Nucleotide-binding</keyword>
<dbReference type="PROSITE" id="PS50893">
    <property type="entry name" value="ABC_TRANSPORTER_2"/>
    <property type="match status" value="1"/>
</dbReference>
<feature type="domain" description="ABC transporter" evidence="3">
    <location>
        <begin position="3"/>
        <end position="229"/>
    </location>
</feature>
<dbReference type="GO" id="GO:0005524">
    <property type="term" value="F:ATP binding"/>
    <property type="evidence" value="ECO:0007669"/>
    <property type="project" value="UniProtKB-KW"/>
</dbReference>
<dbReference type="SMART" id="SM00382">
    <property type="entry name" value="AAA"/>
    <property type="match status" value="1"/>
</dbReference>
<organism evidence="4 5">
    <name type="scientific">Rhizobium aquaticum</name>
    <dbReference type="NCBI Taxonomy" id="1549636"/>
    <lineage>
        <taxon>Bacteria</taxon>
        <taxon>Pseudomonadati</taxon>
        <taxon>Pseudomonadota</taxon>
        <taxon>Alphaproteobacteria</taxon>
        <taxon>Hyphomicrobiales</taxon>
        <taxon>Rhizobiaceae</taxon>
        <taxon>Rhizobium/Agrobacterium group</taxon>
        <taxon>Rhizobium</taxon>
    </lineage>
</organism>
<dbReference type="SUPFAM" id="SSF52540">
    <property type="entry name" value="P-loop containing nucleoside triphosphate hydrolases"/>
    <property type="match status" value="1"/>
</dbReference>
<comment type="caution">
    <text evidence="4">The sequence shown here is derived from an EMBL/GenBank/DDBJ whole genome shotgun (WGS) entry which is preliminary data.</text>
</comment>
<evidence type="ECO:0000313" key="4">
    <source>
        <dbReference type="EMBL" id="MET3613310.1"/>
    </source>
</evidence>
<keyword evidence="2 4" id="KW-0067">ATP-binding</keyword>
<gene>
    <name evidence="4" type="ORF">ABID16_001615</name>
</gene>
<dbReference type="EMBL" id="JBEPMB010000001">
    <property type="protein sequence ID" value="MET3613310.1"/>
    <property type="molecule type" value="Genomic_DNA"/>
</dbReference>
<dbReference type="InterPro" id="IPR003593">
    <property type="entry name" value="AAA+_ATPase"/>
</dbReference>
<dbReference type="InterPro" id="IPR027417">
    <property type="entry name" value="P-loop_NTPase"/>
</dbReference>